<organism evidence="4 5">
    <name type="scientific">Aureispira anguillae</name>
    <dbReference type="NCBI Taxonomy" id="2864201"/>
    <lineage>
        <taxon>Bacteria</taxon>
        <taxon>Pseudomonadati</taxon>
        <taxon>Bacteroidota</taxon>
        <taxon>Saprospiria</taxon>
        <taxon>Saprospirales</taxon>
        <taxon>Saprospiraceae</taxon>
        <taxon>Aureispira</taxon>
    </lineage>
</organism>
<dbReference type="Pfam" id="PF01494">
    <property type="entry name" value="FAD_binding_3"/>
    <property type="match status" value="1"/>
</dbReference>
<dbReference type="PANTHER" id="PTHR43476">
    <property type="entry name" value="3-(3-HYDROXY-PHENYL)PROPIONATE/3-HYDROXYCINNAMIC ACID HYDROXYLASE"/>
    <property type="match status" value="1"/>
</dbReference>
<proteinExistence type="predicted"/>
<dbReference type="SUPFAM" id="SSF51905">
    <property type="entry name" value="FAD/NAD(P)-binding domain"/>
    <property type="match status" value="1"/>
</dbReference>
<accession>A0A915YE42</accession>
<gene>
    <name evidence="4" type="ORF">AsAng_0020550</name>
</gene>
<dbReference type="InterPro" id="IPR002938">
    <property type="entry name" value="FAD-bd"/>
</dbReference>
<evidence type="ECO:0000256" key="2">
    <source>
        <dbReference type="SAM" id="Phobius"/>
    </source>
</evidence>
<dbReference type="Gene3D" id="3.50.50.60">
    <property type="entry name" value="FAD/NAD(P)-binding domain"/>
    <property type="match status" value="1"/>
</dbReference>
<protein>
    <submittedName>
        <fullName evidence="4">FAD-dependent monooxygenase</fullName>
    </submittedName>
</protein>
<dbReference type="RefSeq" id="WP_264792534.1">
    <property type="nucleotide sequence ID" value="NZ_AP026867.1"/>
</dbReference>
<dbReference type="PRINTS" id="PR00420">
    <property type="entry name" value="RNGMNOXGNASE"/>
</dbReference>
<dbReference type="Proteomes" id="UP001060919">
    <property type="component" value="Chromosome"/>
</dbReference>
<dbReference type="KEGG" id="aup:AsAng_0020550"/>
<keyword evidence="2" id="KW-1133">Transmembrane helix</keyword>
<dbReference type="EMBL" id="AP026867">
    <property type="protein sequence ID" value="BDS11343.1"/>
    <property type="molecule type" value="Genomic_DNA"/>
</dbReference>
<dbReference type="GO" id="GO:0019622">
    <property type="term" value="P:3-(3-hydroxy)phenylpropionate catabolic process"/>
    <property type="evidence" value="ECO:0007669"/>
    <property type="project" value="TreeGrafter"/>
</dbReference>
<keyword evidence="1" id="KW-0560">Oxidoreductase</keyword>
<keyword evidence="2" id="KW-0472">Membrane</keyword>
<dbReference type="InterPro" id="IPR050631">
    <property type="entry name" value="PheA/TfdB_FAD_monoxygenase"/>
</dbReference>
<reference evidence="4" key="1">
    <citation type="submission" date="2022-09" db="EMBL/GenBank/DDBJ databases">
        <title>Aureispira anguillicida sp. nov., isolated from Leptocephalus of Japanese eel Anguilla japonica.</title>
        <authorList>
            <person name="Yuasa K."/>
            <person name="Mekata T."/>
            <person name="Ikunari K."/>
        </authorList>
    </citation>
    <scope>NUCLEOTIDE SEQUENCE</scope>
    <source>
        <strain evidence="4">EL160426</strain>
    </source>
</reference>
<dbReference type="InterPro" id="IPR036188">
    <property type="entry name" value="FAD/NAD-bd_sf"/>
</dbReference>
<name>A0A915YE42_9BACT</name>
<dbReference type="GO" id="GO:0071949">
    <property type="term" value="F:FAD binding"/>
    <property type="evidence" value="ECO:0007669"/>
    <property type="project" value="InterPro"/>
</dbReference>
<keyword evidence="2" id="KW-0812">Transmembrane</keyword>
<feature type="domain" description="FAD-binding" evidence="3">
    <location>
        <begin position="4"/>
        <end position="341"/>
    </location>
</feature>
<dbReference type="GO" id="GO:0008688">
    <property type="term" value="F:3-(3-hydroxyphenyl)propionate hydroxylase activity"/>
    <property type="evidence" value="ECO:0007669"/>
    <property type="project" value="TreeGrafter"/>
</dbReference>
<keyword evidence="5" id="KW-1185">Reference proteome</keyword>
<dbReference type="AlphaFoldDB" id="A0A915YE42"/>
<feature type="transmembrane region" description="Helical" evidence="2">
    <location>
        <begin position="12"/>
        <end position="33"/>
    </location>
</feature>
<dbReference type="Gene3D" id="3.30.70.2450">
    <property type="match status" value="1"/>
</dbReference>
<evidence type="ECO:0000259" key="3">
    <source>
        <dbReference type="Pfam" id="PF01494"/>
    </source>
</evidence>
<evidence type="ECO:0000313" key="4">
    <source>
        <dbReference type="EMBL" id="BDS11343.1"/>
    </source>
</evidence>
<dbReference type="PANTHER" id="PTHR43476:SF3">
    <property type="entry name" value="FAD-BINDING MONOOXYGENASE"/>
    <property type="match status" value="1"/>
</dbReference>
<sequence>METEYDVLIVGYGVLGNVAALLLANLGMSVAVVEKKELDDLLLAKSARIDDEVMLIFEQLGLMDELKEVLYPLKGTQIVDKQDRVLLELNQNRHSQFAPVMGFYQPDLQHILQQATQKHSGIRVYSGCEVETFEEVDDDKIDVYIATTGKQNFTVLQTSFMLVCNGQYSRIADFLDIDINDFNYHSSVLCVDTINRQKTANSQSYAQTIYDAEFPVTRITKDQQRQRWEFQIEAETIQAKQTPEKVRNLLAELSTLDLEVVSAFVYNFDSKILENWRYNRVLIAGDAAHIMPPYLGMGLSAGIKDVYNLTWKINLIRQGTLALKVLDTYQKERLPDVQHLIKLNLWIKRLFQSSKLRWIKGFIPVIPKWFLKRKLDSSSHIKSGIIATKTKGAGRVIVSPKVATQKGEVISFNKALGTQFVLLAISSNPVDALRPNQLEYLALLGTQFIQLTTAKKKFVQDNRYAQNLYDKEGKIQKWMKEHKAKFVLIRPDRIVYDFCSNPETLNNSIKKLKKTLRISTNV</sequence>
<keyword evidence="4" id="KW-0503">Monooxygenase</keyword>
<evidence type="ECO:0000256" key="1">
    <source>
        <dbReference type="ARBA" id="ARBA00023002"/>
    </source>
</evidence>
<evidence type="ECO:0000313" key="5">
    <source>
        <dbReference type="Proteomes" id="UP001060919"/>
    </source>
</evidence>